<dbReference type="AlphaFoldDB" id="A0A6V8KXJ7"/>
<reference evidence="1 2" key="1">
    <citation type="submission" date="2020-03" db="EMBL/GenBank/DDBJ databases">
        <title>Whole genome shotgun sequence of Phytohabitans rumicis NBRC 108638.</title>
        <authorList>
            <person name="Komaki H."/>
            <person name="Tamura T."/>
        </authorList>
    </citation>
    <scope>NUCLEOTIDE SEQUENCE [LARGE SCALE GENOMIC DNA]</scope>
    <source>
        <strain evidence="1 2">NBRC 108638</strain>
    </source>
</reference>
<name>A0A6V8KXJ7_9ACTN</name>
<evidence type="ECO:0000313" key="1">
    <source>
        <dbReference type="EMBL" id="GFJ86556.1"/>
    </source>
</evidence>
<protein>
    <recommendedName>
        <fullName evidence="3">DUF4132 domain-containing protein</fullName>
    </recommendedName>
</protein>
<reference evidence="1 2" key="2">
    <citation type="submission" date="2020-03" db="EMBL/GenBank/DDBJ databases">
        <authorList>
            <person name="Ichikawa N."/>
            <person name="Kimura A."/>
            <person name="Kitahashi Y."/>
            <person name="Uohara A."/>
        </authorList>
    </citation>
    <scope>NUCLEOTIDE SEQUENCE [LARGE SCALE GENOMIC DNA]</scope>
    <source>
        <strain evidence="1 2">NBRC 108638</strain>
    </source>
</reference>
<accession>A0A6V8KXJ7</accession>
<dbReference type="Proteomes" id="UP000482960">
    <property type="component" value="Unassembled WGS sequence"/>
</dbReference>
<organism evidence="1 2">
    <name type="scientific">Phytohabitans rumicis</name>
    <dbReference type="NCBI Taxonomy" id="1076125"/>
    <lineage>
        <taxon>Bacteria</taxon>
        <taxon>Bacillati</taxon>
        <taxon>Actinomycetota</taxon>
        <taxon>Actinomycetes</taxon>
        <taxon>Micromonosporales</taxon>
        <taxon>Micromonosporaceae</taxon>
    </lineage>
</organism>
<keyword evidence="2" id="KW-1185">Reference proteome</keyword>
<comment type="caution">
    <text evidence="1">The sequence shown here is derived from an EMBL/GenBank/DDBJ whole genome shotgun (WGS) entry which is preliminary data.</text>
</comment>
<proteinExistence type="predicted"/>
<gene>
    <name evidence="1" type="ORF">Prum_001980</name>
</gene>
<evidence type="ECO:0008006" key="3">
    <source>
        <dbReference type="Google" id="ProtNLM"/>
    </source>
</evidence>
<evidence type="ECO:0000313" key="2">
    <source>
        <dbReference type="Proteomes" id="UP000482960"/>
    </source>
</evidence>
<sequence length="427" mass="46882">MRWWSWLAGRPGRRGERAWGRLHPDELCQLARTPDHPLAARAQAAVAELWVRTRDPALRAVVVHTGAVAAADPDFRLPHLVTLALHRRLDEAPAQGVANGLPALLDDPDPDVVAAAEQFALTASGPALSTLWRARAPAPRVRELVLANPEPLPDDALGAAWSAWLSTPDRRLWDKMDGRPAATGAVGRLSRVVLGLATPAQTYAAVLSGASSDLVASHALRWCRDRGYAPDDPAARAALFVLTGQMDRYRVLDPDGALLARAYHRAPQRLRRRLRAAMTEVDGVNPVRVLTGSDLVRRTMTAAEREYLIRHLAGRRAWDPLWQLALALPLVHAVHAARVFNGWRPPHEPDRTLFERLTAVRPTDLTAQGLDRQAVPARLRPLFERPPHLLRAADLGRVEEALARSAPESATPATALLLARLTHRFAP</sequence>
<dbReference type="EMBL" id="BLPG01000001">
    <property type="protein sequence ID" value="GFJ86556.1"/>
    <property type="molecule type" value="Genomic_DNA"/>
</dbReference>